<dbReference type="AlphaFoldDB" id="A0ABD5P3Y8"/>
<dbReference type="Pfam" id="PF11127">
    <property type="entry name" value="YgaP-like_TM"/>
    <property type="match status" value="1"/>
</dbReference>
<evidence type="ECO:0000313" key="4">
    <source>
        <dbReference type="Proteomes" id="UP001595821"/>
    </source>
</evidence>
<comment type="caution">
    <text evidence="3">The sequence shown here is derived from an EMBL/GenBank/DDBJ whole genome shotgun (WGS) entry which is preliminary data.</text>
</comment>
<evidence type="ECO:0000256" key="1">
    <source>
        <dbReference type="SAM" id="Phobius"/>
    </source>
</evidence>
<organism evidence="3 4">
    <name type="scientific">Natribaculum luteum</name>
    <dbReference type="NCBI Taxonomy" id="1586232"/>
    <lineage>
        <taxon>Archaea</taxon>
        <taxon>Methanobacteriati</taxon>
        <taxon>Methanobacteriota</taxon>
        <taxon>Stenosarchaea group</taxon>
        <taxon>Halobacteria</taxon>
        <taxon>Halobacteriales</taxon>
        <taxon>Natrialbaceae</taxon>
        <taxon>Natribaculum</taxon>
    </lineage>
</organism>
<sequence>MEPNVGGFDRTVRIALGLAFLSIALAAVASGSTLGESTRTVLVAGTSLVAAVLLASAILQRCPVNRLLGIDTCETARR</sequence>
<dbReference type="EMBL" id="JBHSDJ010000129">
    <property type="protein sequence ID" value="MFC4248948.1"/>
    <property type="molecule type" value="Genomic_DNA"/>
</dbReference>
<keyword evidence="1" id="KW-0812">Transmembrane</keyword>
<dbReference type="RefSeq" id="WP_246971748.1">
    <property type="nucleotide sequence ID" value="NZ_CP095397.1"/>
</dbReference>
<proteinExistence type="predicted"/>
<keyword evidence="1" id="KW-1133">Transmembrane helix</keyword>
<evidence type="ECO:0000259" key="2">
    <source>
        <dbReference type="Pfam" id="PF11127"/>
    </source>
</evidence>
<evidence type="ECO:0000313" key="3">
    <source>
        <dbReference type="EMBL" id="MFC4248948.1"/>
    </source>
</evidence>
<gene>
    <name evidence="3" type="ORF">ACFOZ7_18805</name>
</gene>
<protein>
    <submittedName>
        <fullName evidence="3">DUF2892 domain-containing protein</fullName>
    </submittedName>
</protein>
<accession>A0ABD5P3Y8</accession>
<feature type="transmembrane region" description="Helical" evidence="1">
    <location>
        <begin position="41"/>
        <end position="59"/>
    </location>
</feature>
<keyword evidence="1" id="KW-0472">Membrane</keyword>
<feature type="domain" description="Inner membrane protein YgaP-like transmembrane" evidence="2">
    <location>
        <begin position="1"/>
        <end position="75"/>
    </location>
</feature>
<dbReference type="InterPro" id="IPR021309">
    <property type="entry name" value="YgaP-like_TM"/>
</dbReference>
<dbReference type="Proteomes" id="UP001595821">
    <property type="component" value="Unassembled WGS sequence"/>
</dbReference>
<name>A0ABD5P3Y8_9EURY</name>
<reference evidence="3 4" key="1">
    <citation type="journal article" date="2014" name="Int. J. Syst. Evol. Microbiol.">
        <title>Complete genome sequence of Corynebacterium casei LMG S-19264T (=DSM 44701T), isolated from a smear-ripened cheese.</title>
        <authorList>
            <consortium name="US DOE Joint Genome Institute (JGI-PGF)"/>
            <person name="Walter F."/>
            <person name="Albersmeier A."/>
            <person name="Kalinowski J."/>
            <person name="Ruckert C."/>
        </authorList>
    </citation>
    <scope>NUCLEOTIDE SEQUENCE [LARGE SCALE GENOMIC DNA]</scope>
    <source>
        <strain evidence="3 4">IBRC-M 10912</strain>
    </source>
</reference>
<dbReference type="GeneID" id="71852581"/>